<evidence type="ECO:0000256" key="11">
    <source>
        <dbReference type="ARBA" id="ARBA00023145"/>
    </source>
</evidence>
<dbReference type="GO" id="GO:0008039">
    <property type="term" value="P:synaptic target recognition"/>
    <property type="evidence" value="ECO:0007669"/>
    <property type="project" value="UniProtKB-ARBA"/>
</dbReference>
<dbReference type="Proteomes" id="UP000279307">
    <property type="component" value="Chromosome 4"/>
</dbReference>
<dbReference type="CDD" id="cd00064">
    <property type="entry name" value="FU"/>
    <property type="match status" value="2"/>
</dbReference>
<keyword evidence="8 20" id="KW-0720">Serine protease</keyword>
<keyword evidence="7 20" id="KW-0378">Hydrolase</keyword>
<dbReference type="InterPro" id="IPR023828">
    <property type="entry name" value="Peptidase_S8_Ser-AS"/>
</dbReference>
<evidence type="ECO:0000313" key="25">
    <source>
        <dbReference type="EMBL" id="RLU23979.1"/>
    </source>
</evidence>
<keyword evidence="12" id="KW-1015">Disulfide bond</keyword>
<dbReference type="PANTHER" id="PTHR42884:SF3">
    <property type="entry name" value="FURIN-LIKE PROTEASE 1, ISOFORMS 1_1-X_2"/>
    <property type="match status" value="1"/>
</dbReference>
<dbReference type="Pfam" id="PF16470">
    <property type="entry name" value="S8_pro-domain"/>
    <property type="match status" value="1"/>
</dbReference>
<evidence type="ECO:0000256" key="4">
    <source>
        <dbReference type="ARBA" id="ARBA00022670"/>
    </source>
</evidence>
<reference evidence="25" key="1">
    <citation type="journal article" date="2018" name="Genome Res.">
        <title>The genomic architecture and molecular evolution of ant odorant receptors.</title>
        <authorList>
            <person name="McKenzie S.K."/>
            <person name="Kronauer D.J.C."/>
        </authorList>
    </citation>
    <scope>NUCLEOTIDE SEQUENCE [LARGE SCALE GENOMIC DNA]</scope>
    <source>
        <strain evidence="25">Clonal line C1</strain>
    </source>
</reference>
<dbReference type="InterPro" id="IPR008979">
    <property type="entry name" value="Galactose-bd-like_sf"/>
</dbReference>
<dbReference type="OrthoDB" id="300641at2759"/>
<evidence type="ECO:0000256" key="22">
    <source>
        <dbReference type="SAM" id="Phobius"/>
    </source>
</evidence>
<keyword evidence="9" id="KW-0333">Golgi apparatus</keyword>
<dbReference type="SUPFAM" id="SSF57184">
    <property type="entry name" value="Growth factor receptor domain"/>
    <property type="match status" value="1"/>
</dbReference>
<dbReference type="FunFam" id="2.60.120.260:FF:000006">
    <property type="entry name" value="Proprotein convertase subtilisin/kexin type 5"/>
    <property type="match status" value="1"/>
</dbReference>
<dbReference type="GO" id="GO:0005886">
    <property type="term" value="C:plasma membrane"/>
    <property type="evidence" value="ECO:0007669"/>
    <property type="project" value="GOC"/>
</dbReference>
<keyword evidence="13" id="KW-0325">Glycoprotein</keyword>
<dbReference type="PROSITE" id="PS00138">
    <property type="entry name" value="SUBTILASE_SER"/>
    <property type="match status" value="1"/>
</dbReference>
<feature type="active site" description="Charge relay system" evidence="19 20">
    <location>
        <position position="155"/>
    </location>
</feature>
<dbReference type="SUPFAM" id="SSF54897">
    <property type="entry name" value="Protease propeptides/inhibitors"/>
    <property type="match status" value="1"/>
</dbReference>
<dbReference type="SMART" id="SM00261">
    <property type="entry name" value="FU"/>
    <property type="match status" value="2"/>
</dbReference>
<name>A0A3L8DVL8_OOCBI</name>
<dbReference type="PROSITE" id="PS51892">
    <property type="entry name" value="SUBTILASE"/>
    <property type="match status" value="1"/>
</dbReference>
<evidence type="ECO:0000256" key="10">
    <source>
        <dbReference type="ARBA" id="ARBA00023136"/>
    </source>
</evidence>
<comment type="catalytic activity">
    <reaction evidence="14">
        <text>Release of mature proteins from their proproteins by cleavage of -Arg-Xaa-Yaa-Arg-|-Zaa- bonds, where Xaa can be any amino acid and Yaa is Arg or Lys. Releases albumin, complement component C3 and von Willebrand factor from their respective precursors.</text>
        <dbReference type="EC" id="3.4.21.75"/>
    </reaction>
</comment>
<dbReference type="GO" id="GO:0005802">
    <property type="term" value="C:trans-Golgi network"/>
    <property type="evidence" value="ECO:0007669"/>
    <property type="project" value="TreeGrafter"/>
</dbReference>
<evidence type="ECO:0000256" key="14">
    <source>
        <dbReference type="ARBA" id="ARBA00035756"/>
    </source>
</evidence>
<evidence type="ECO:0000256" key="2">
    <source>
        <dbReference type="ARBA" id="ARBA00004653"/>
    </source>
</evidence>
<dbReference type="InterPro" id="IPR034182">
    <property type="entry name" value="Kexin/furin"/>
</dbReference>
<dbReference type="InterPro" id="IPR009030">
    <property type="entry name" value="Growth_fac_rcpt_cys_sf"/>
</dbReference>
<evidence type="ECO:0000256" key="16">
    <source>
        <dbReference type="ARBA" id="ARBA00053600"/>
    </source>
</evidence>
<dbReference type="InterPro" id="IPR038466">
    <property type="entry name" value="S8_pro-domain_sf"/>
</dbReference>
<dbReference type="PROSITE" id="PS51829">
    <property type="entry name" value="P_HOMO_B"/>
    <property type="match status" value="1"/>
</dbReference>
<evidence type="ECO:0000256" key="12">
    <source>
        <dbReference type="ARBA" id="ARBA00023157"/>
    </source>
</evidence>
<organism evidence="25">
    <name type="scientific">Ooceraea biroi</name>
    <name type="common">Clonal raider ant</name>
    <name type="synonym">Cerapachys biroi</name>
    <dbReference type="NCBI Taxonomy" id="2015173"/>
    <lineage>
        <taxon>Eukaryota</taxon>
        <taxon>Metazoa</taxon>
        <taxon>Ecdysozoa</taxon>
        <taxon>Arthropoda</taxon>
        <taxon>Hexapoda</taxon>
        <taxon>Insecta</taxon>
        <taxon>Pterygota</taxon>
        <taxon>Neoptera</taxon>
        <taxon>Endopterygota</taxon>
        <taxon>Hymenoptera</taxon>
        <taxon>Apocrita</taxon>
        <taxon>Aculeata</taxon>
        <taxon>Formicoidea</taxon>
        <taxon>Formicidae</taxon>
        <taxon>Dorylinae</taxon>
        <taxon>Ooceraea</taxon>
    </lineage>
</organism>
<dbReference type="Gene3D" id="3.30.70.850">
    <property type="entry name" value="Peptidase S8, pro-domain"/>
    <property type="match status" value="1"/>
</dbReference>
<keyword evidence="11" id="KW-0865">Zymogen</keyword>
<dbReference type="Gene3D" id="3.40.50.200">
    <property type="entry name" value="Peptidase S8/S53 domain"/>
    <property type="match status" value="1"/>
</dbReference>
<keyword evidence="4 20" id="KW-0645">Protease</keyword>
<comment type="caution">
    <text evidence="25">The sequence shown here is derived from an EMBL/GenBank/DDBJ whole genome shotgun (WGS) entry which is preliminary data.</text>
</comment>
<keyword evidence="22" id="KW-1133">Transmembrane helix</keyword>
<keyword evidence="10 22" id="KW-0472">Membrane</keyword>
<evidence type="ECO:0000256" key="8">
    <source>
        <dbReference type="ARBA" id="ARBA00022825"/>
    </source>
</evidence>
<dbReference type="GO" id="GO:0016486">
    <property type="term" value="P:peptide hormone processing"/>
    <property type="evidence" value="ECO:0007669"/>
    <property type="project" value="TreeGrafter"/>
</dbReference>
<gene>
    <name evidence="25" type="ORF">DMN91_004187</name>
</gene>
<comment type="subcellular location">
    <subcellularLocation>
        <location evidence="2">Golgi apparatus membrane</location>
        <topology evidence="2">Multi-pass membrane protein</topology>
    </subcellularLocation>
</comment>
<dbReference type="FunFam" id="3.40.50.200:FF:000001">
    <property type="entry name" value="Furin 2, isoform B"/>
    <property type="match status" value="1"/>
</dbReference>
<dbReference type="AlphaFoldDB" id="A0A3L8DVL8"/>
<evidence type="ECO:0000256" key="19">
    <source>
        <dbReference type="PIRSR" id="PIRSR615500-1"/>
    </source>
</evidence>
<feature type="region of interest" description="Disordered" evidence="21">
    <location>
        <begin position="588"/>
        <end position="665"/>
    </location>
</feature>
<comment type="cofactor">
    <cofactor evidence="1">
        <name>Ca(2+)</name>
        <dbReference type="ChEBI" id="CHEBI:29108"/>
    </cofactor>
</comment>
<dbReference type="GO" id="GO:0001941">
    <property type="term" value="P:postsynaptic membrane organization"/>
    <property type="evidence" value="ECO:0007669"/>
    <property type="project" value="UniProtKB-ARBA"/>
</dbReference>
<dbReference type="InterPro" id="IPR002884">
    <property type="entry name" value="P_dom"/>
</dbReference>
<keyword evidence="6 23" id="KW-0732">Signal</keyword>
<evidence type="ECO:0000256" key="17">
    <source>
        <dbReference type="ARBA" id="ARBA00076029"/>
    </source>
</evidence>
<evidence type="ECO:0000256" key="9">
    <source>
        <dbReference type="ARBA" id="ARBA00023034"/>
    </source>
</evidence>
<dbReference type="InterPro" id="IPR006212">
    <property type="entry name" value="Furin_repeat"/>
</dbReference>
<dbReference type="PROSITE" id="PS00137">
    <property type="entry name" value="SUBTILASE_HIS"/>
    <property type="match status" value="1"/>
</dbReference>
<evidence type="ECO:0000256" key="6">
    <source>
        <dbReference type="ARBA" id="ARBA00022729"/>
    </source>
</evidence>
<accession>A0A3L8DVL8</accession>
<feature type="compositionally biased region" description="Basic residues" evidence="21">
    <location>
        <begin position="641"/>
        <end position="652"/>
    </location>
</feature>
<evidence type="ECO:0000256" key="1">
    <source>
        <dbReference type="ARBA" id="ARBA00001913"/>
    </source>
</evidence>
<dbReference type="InterPro" id="IPR023827">
    <property type="entry name" value="Peptidase_S8_Asp-AS"/>
</dbReference>
<dbReference type="GO" id="GO:0097090">
    <property type="term" value="P:presynaptic membrane organization"/>
    <property type="evidence" value="ECO:0007669"/>
    <property type="project" value="UniProtKB-ARBA"/>
</dbReference>
<feature type="region of interest" description="Disordered" evidence="21">
    <location>
        <begin position="853"/>
        <end position="875"/>
    </location>
</feature>
<evidence type="ECO:0000256" key="7">
    <source>
        <dbReference type="ARBA" id="ARBA00022801"/>
    </source>
</evidence>
<feature type="active site" description="Charge relay system" evidence="19 20">
    <location>
        <position position="196"/>
    </location>
</feature>
<dbReference type="Gene3D" id="2.60.120.260">
    <property type="entry name" value="Galactose-binding domain-like"/>
    <property type="match status" value="1"/>
</dbReference>
<dbReference type="GO" id="GO:0004252">
    <property type="term" value="F:serine-type endopeptidase activity"/>
    <property type="evidence" value="ECO:0007669"/>
    <property type="project" value="UniProtKB-UniRule"/>
</dbReference>
<evidence type="ECO:0000256" key="18">
    <source>
        <dbReference type="ARBA" id="ARBA00077026"/>
    </source>
</evidence>
<reference evidence="25" key="2">
    <citation type="submission" date="2018-07" db="EMBL/GenBank/DDBJ databases">
        <authorList>
            <person name="Mckenzie S.K."/>
            <person name="Kronauer D.J.C."/>
        </authorList>
    </citation>
    <scope>NUCLEOTIDE SEQUENCE</scope>
    <source>
        <strain evidence="25">Clonal line C1</strain>
    </source>
</reference>
<dbReference type="InterPro" id="IPR036852">
    <property type="entry name" value="Peptidase_S8/S53_dom_sf"/>
</dbReference>
<feature type="transmembrane region" description="Helical" evidence="22">
    <location>
        <begin position="983"/>
        <end position="1005"/>
    </location>
</feature>
<dbReference type="FunFam" id="3.30.70.850:FF:000001">
    <property type="entry name" value="Proprotein convertase subtilisin/kexin type 5"/>
    <property type="match status" value="1"/>
</dbReference>
<protein>
    <recommendedName>
        <fullName evidence="15">furin</fullName>
        <ecNumber evidence="15">3.4.21.75</ecNumber>
    </recommendedName>
    <alternativeName>
        <fullName evidence="17">Kex2-like endoprotease 1</fullName>
    </alternativeName>
    <alternativeName>
        <fullName evidence="18">dKLIP-1</fullName>
    </alternativeName>
</protein>
<keyword evidence="5" id="KW-0165">Cleavage on pair of basic residues</keyword>
<evidence type="ECO:0000259" key="24">
    <source>
        <dbReference type="PROSITE" id="PS51829"/>
    </source>
</evidence>
<feature type="domain" description="P/Homo B" evidence="24">
    <location>
        <begin position="445"/>
        <end position="576"/>
    </location>
</feature>
<keyword evidence="22" id="KW-0812">Transmembrane</keyword>
<dbReference type="InterPro" id="IPR015500">
    <property type="entry name" value="Peptidase_S8_subtilisin-rel"/>
</dbReference>
<dbReference type="SUPFAM" id="SSF49785">
    <property type="entry name" value="Galactose-binding domain-like"/>
    <property type="match status" value="1"/>
</dbReference>
<sequence length="1042" mass="114660">MCTRRILGLAVVALLTLGGRARAYTNQWAAHIDGGEGMAKQVAEDYGFRYLGKINDDWYHMEHRSVVKRSTEPHLEVHQRLMKDSRVRRAEQQRAKSRTKRDLIIKRPSNILNMLNDERWPQMWYLNRGKGLDMNVQGAWAEGITGSGVVVTILDDGLEKDHPDLQKNYDPQASYDVNSHDEDPMPRYDMVDSNRHGTRCAGEVAATANNSICAVGVAFGAGVGGVRMLDGDVTDAVEARSLSLNPQHIDIYSASWGPDDDGKTVDGPGELATRAFIEGITKGRNGKGSIFVWASGNGGRDHDNCNCDGYTNSIWTLSISSATENGLVPWYSEACSSTLATTYSSGSTGEKQVVTTDLHHYCTSSHTGTSASAPLAAGICALALEANRDLTWRDMQHIVVRTAKPANLQAPDWVVNGVGRNVSHSFGYGLMDATAMVRLARRWRTVPEQHKCEVSAPHTGRPIPPKSQLILDLHVKECSGVNFLEHVQAKVSLMATRRGDLQIHLTSPQGTKSTLLAKRPHDVSKAGFSQWPFMSVHTWGERPHGVWKLEIHNEGRYLGRATLHEWALIFYGTATLPDRTEYALYNPAGMNVPRRPFVKSRETNQKSPNALVKGKQAQHKSDKSGSLSPPYVVNAQMQSQRKGKARGQHKNGKSANRPNPKPTAQTLRGLTAVNRGSGNLAGDVRLITLRPRGRSTPSPITSTSQIIATTKMQTAVMSRHRIVDMVTSSPLQRGLILLEPPAKTATNKVPAVFQQYPKIQQLYPVYGGARGAGQQLAIRAKGDLLQDEQFDPRNPPQLDKDTLEEWKLVFFGTETSVEVDDLDRDKPQPPVVHQEIQVQDNTATDARQNAVDADSWTGSQQVDRVSHPEVQRPTTENQTSGCAAFQAGGGGCLVCTPGWYGSNGSCLQQCPSGTYAVQDDSEAGAFCALCHYLCLSCKGPSETDCVTCHADSELTRSNGAMFCVLSRLSWQMQYTVWFSRMTMAFLVNMCLMIVIVVCLALYWYLRRRKSAHKYSKVSYSGNGEAHADTEQLRGSTCISDSE</sequence>
<dbReference type="Pfam" id="PF00082">
    <property type="entry name" value="Peptidase_S8"/>
    <property type="match status" value="1"/>
</dbReference>
<dbReference type="InterPro" id="IPR000209">
    <property type="entry name" value="Peptidase_S8/S53_dom"/>
</dbReference>
<evidence type="ECO:0000256" key="23">
    <source>
        <dbReference type="SAM" id="SignalP"/>
    </source>
</evidence>
<dbReference type="EC" id="3.4.21.75" evidence="15"/>
<dbReference type="PANTHER" id="PTHR42884">
    <property type="entry name" value="PROPROTEIN CONVERTASE SUBTILISIN/KEXIN-RELATED"/>
    <property type="match status" value="1"/>
</dbReference>
<dbReference type="GO" id="GO:0097688">
    <property type="term" value="P:glutamate receptor clustering"/>
    <property type="evidence" value="ECO:0007669"/>
    <property type="project" value="UniProtKB-ARBA"/>
</dbReference>
<dbReference type="EMBL" id="QOIP01000004">
    <property type="protein sequence ID" value="RLU23979.1"/>
    <property type="molecule type" value="Genomic_DNA"/>
</dbReference>
<dbReference type="InterPro" id="IPR022398">
    <property type="entry name" value="Peptidase_S8_His-AS"/>
</dbReference>
<dbReference type="Gene3D" id="2.10.220.10">
    <property type="entry name" value="Hormone Receptor, Insulin-like Growth Factor Receptor 1, Chain A, domain 2"/>
    <property type="match status" value="1"/>
</dbReference>
<dbReference type="Pfam" id="PF01483">
    <property type="entry name" value="P_proprotein"/>
    <property type="match status" value="1"/>
</dbReference>
<dbReference type="PRINTS" id="PR00723">
    <property type="entry name" value="SUBTILISIN"/>
</dbReference>
<feature type="compositionally biased region" description="Polar residues" evidence="21">
    <location>
        <begin position="653"/>
        <end position="665"/>
    </location>
</feature>
<comment type="function">
    <text evidence="16">Furin is likely to represent the ubiquitous endoprotease activity within constitutive secretory pathways and capable of cleavage at the RX(K/R)R consensus motif.</text>
</comment>
<dbReference type="InterPro" id="IPR032815">
    <property type="entry name" value="S8_pro-domain"/>
</dbReference>
<dbReference type="PROSITE" id="PS00136">
    <property type="entry name" value="SUBTILASE_ASP"/>
    <property type="match status" value="1"/>
</dbReference>
<evidence type="ECO:0000256" key="5">
    <source>
        <dbReference type="ARBA" id="ARBA00022685"/>
    </source>
</evidence>
<comment type="similarity">
    <text evidence="3">Belongs to the peptidase S8 family. Furin subfamily.</text>
</comment>
<feature type="signal peptide" evidence="23">
    <location>
        <begin position="1"/>
        <end position="23"/>
    </location>
</feature>
<evidence type="ECO:0000256" key="3">
    <source>
        <dbReference type="ARBA" id="ARBA00005325"/>
    </source>
</evidence>
<dbReference type="CDD" id="cd04059">
    <property type="entry name" value="Peptidases_S8_Protein_convertases_Kexins_Furin-like"/>
    <property type="match status" value="1"/>
</dbReference>
<dbReference type="GO" id="GO:0000139">
    <property type="term" value="C:Golgi membrane"/>
    <property type="evidence" value="ECO:0007669"/>
    <property type="project" value="UniProtKB-SubCell"/>
</dbReference>
<evidence type="ECO:0000256" key="20">
    <source>
        <dbReference type="PROSITE-ProRule" id="PRU01240"/>
    </source>
</evidence>
<proteinExistence type="inferred from homology"/>
<evidence type="ECO:0000256" key="13">
    <source>
        <dbReference type="ARBA" id="ARBA00023180"/>
    </source>
</evidence>
<dbReference type="SUPFAM" id="SSF52743">
    <property type="entry name" value="Subtilisin-like"/>
    <property type="match status" value="1"/>
</dbReference>
<feature type="active site" description="Charge relay system" evidence="19 20">
    <location>
        <position position="370"/>
    </location>
</feature>
<evidence type="ECO:0000256" key="21">
    <source>
        <dbReference type="SAM" id="MobiDB-lite"/>
    </source>
</evidence>
<evidence type="ECO:0000256" key="15">
    <source>
        <dbReference type="ARBA" id="ARBA00038993"/>
    </source>
</evidence>
<feature type="chain" id="PRO_5018233783" description="furin" evidence="23">
    <location>
        <begin position="24"/>
        <end position="1042"/>
    </location>
</feature>